<sequence length="190" mass="21825">MKFAIISENFNRSTTQFQCVDNREPLYSKSEYEPTSSKSPIVWEALDGSTKQVGNIADNGDLCVTKKFAEIVMSFDPYGIECYPATLKLSDGSLTDRYLLALNNVIDVIDDVKSRTRKSPKRNKILVMELYLSKDKLVQIPFQKRILFRVQGADTATVFCEEIYDLVAKDDRYSDLRMFKLDCNQEVPKY</sequence>
<evidence type="ECO:0000313" key="1">
    <source>
        <dbReference type="EMBL" id="PML55385.1"/>
    </source>
</evidence>
<dbReference type="RefSeq" id="WP_102578791.1">
    <property type="nucleotide sequence ID" value="NZ_MCYL01000024.1"/>
</dbReference>
<accession>A0A2N7IEG5</accession>
<name>A0A2N7IEG5_9VIBR</name>
<dbReference type="EMBL" id="MCYL01000024">
    <property type="protein sequence ID" value="PML55385.1"/>
    <property type="molecule type" value="Genomic_DNA"/>
</dbReference>
<evidence type="ECO:0000313" key="2">
    <source>
        <dbReference type="Proteomes" id="UP000235746"/>
    </source>
</evidence>
<gene>
    <name evidence="1" type="ORF">BCT74_08685</name>
</gene>
<comment type="caution">
    <text evidence="1">The sequence shown here is derived from an EMBL/GenBank/DDBJ whole genome shotgun (WGS) entry which is preliminary data.</text>
</comment>
<dbReference type="AlphaFoldDB" id="A0A2N7IEG5"/>
<protein>
    <submittedName>
        <fullName evidence="1">Uncharacterized protein</fullName>
    </submittedName>
</protein>
<reference evidence="2" key="1">
    <citation type="submission" date="2016-07" db="EMBL/GenBank/DDBJ databases">
        <title>Nontailed viruses are major unrecognized killers of bacteria in the ocean.</title>
        <authorList>
            <person name="Kauffman K."/>
            <person name="Hussain F."/>
            <person name="Yang J."/>
            <person name="Arevalo P."/>
            <person name="Brown J."/>
            <person name="Cutler M."/>
            <person name="Kelly L."/>
            <person name="Polz M.F."/>
        </authorList>
    </citation>
    <scope>NUCLEOTIDE SEQUENCE [LARGE SCALE GENOMIC DNA]</scope>
    <source>
        <strain evidence="2">10N.261.51.B8</strain>
    </source>
</reference>
<dbReference type="Proteomes" id="UP000235746">
    <property type="component" value="Unassembled WGS sequence"/>
</dbReference>
<organism evidence="1 2">
    <name type="scientific">Vibrio lentus</name>
    <dbReference type="NCBI Taxonomy" id="136468"/>
    <lineage>
        <taxon>Bacteria</taxon>
        <taxon>Pseudomonadati</taxon>
        <taxon>Pseudomonadota</taxon>
        <taxon>Gammaproteobacteria</taxon>
        <taxon>Vibrionales</taxon>
        <taxon>Vibrionaceae</taxon>
        <taxon>Vibrio</taxon>
    </lineage>
</organism>
<proteinExistence type="predicted"/>